<evidence type="ECO:0000259" key="10">
    <source>
        <dbReference type="PROSITE" id="PS50262"/>
    </source>
</evidence>
<keyword evidence="12" id="KW-1185">Reference proteome</keyword>
<evidence type="ECO:0000256" key="9">
    <source>
        <dbReference type="SAM" id="Phobius"/>
    </source>
</evidence>
<dbReference type="EMBL" id="CALNXK010000095">
    <property type="protein sequence ID" value="CAH3152855.1"/>
    <property type="molecule type" value="Genomic_DNA"/>
</dbReference>
<evidence type="ECO:0000256" key="7">
    <source>
        <dbReference type="ARBA" id="ARBA00023170"/>
    </source>
</evidence>
<keyword evidence="7" id="KW-0675">Receptor</keyword>
<dbReference type="PROSITE" id="PS50262">
    <property type="entry name" value="G_PROTEIN_RECEP_F1_2"/>
    <property type="match status" value="1"/>
</dbReference>
<dbReference type="CDD" id="cd00637">
    <property type="entry name" value="7tm_classA_rhodopsin-like"/>
    <property type="match status" value="1"/>
</dbReference>
<dbReference type="InterPro" id="IPR000276">
    <property type="entry name" value="GPCR_Rhodpsn"/>
</dbReference>
<evidence type="ECO:0000256" key="5">
    <source>
        <dbReference type="ARBA" id="ARBA00023040"/>
    </source>
</evidence>
<keyword evidence="3 9" id="KW-0812">Transmembrane</keyword>
<feature type="transmembrane region" description="Helical" evidence="9">
    <location>
        <begin position="245"/>
        <end position="268"/>
    </location>
</feature>
<feature type="transmembrane region" description="Helical" evidence="9">
    <location>
        <begin position="187"/>
        <end position="208"/>
    </location>
</feature>
<keyword evidence="8" id="KW-0807">Transducer</keyword>
<evidence type="ECO:0000313" key="11">
    <source>
        <dbReference type="EMBL" id="CAH3152855.1"/>
    </source>
</evidence>
<comment type="subcellular location">
    <subcellularLocation>
        <location evidence="1">Cell membrane</location>
        <topology evidence="1">Multi-pass membrane protein</topology>
    </subcellularLocation>
</comment>
<evidence type="ECO:0000256" key="8">
    <source>
        <dbReference type="ARBA" id="ARBA00023224"/>
    </source>
</evidence>
<reference evidence="11 12" key="1">
    <citation type="submission" date="2022-05" db="EMBL/GenBank/DDBJ databases">
        <authorList>
            <consortium name="Genoscope - CEA"/>
            <person name="William W."/>
        </authorList>
    </citation>
    <scope>NUCLEOTIDE SEQUENCE [LARGE SCALE GENOMIC DNA]</scope>
</reference>
<dbReference type="SUPFAM" id="SSF81321">
    <property type="entry name" value="Family A G protein-coupled receptor-like"/>
    <property type="match status" value="1"/>
</dbReference>
<sequence>MGDEQSSNATLNGDPLGRKNVEIAFEAFFATFVFAASVLTNSIVLYVIRRNSNLKTFINKIIANLCVIDLVETLFIMPLWITNLVKGRWIFGKVICSISGCLFVAMANATLYSLLLIAVSRYFKVVKPQLFSSVFERKKNRLQLLIALCWIVPLAISSPPLYGWGEYMYDSQSGLCAYDWSFDSLNLSYMAFLVITQPSPYIICWCYYKIYNTVRKNRIQICTRANRAACQNAHNAENMCIHTTLGMACVVVLCWLPKAVLIIIFAAGKRGLDLPLMISSYLVFLTCCLNPVVYGMMNPQFKPALKAFFQKRNSDSRPVTIVGSLASQTDYQLKTLIASAGRHS</sequence>
<dbReference type="PRINTS" id="PR00237">
    <property type="entry name" value="GPCRRHODOPSN"/>
</dbReference>
<gene>
    <name evidence="11" type="ORF">PLOB_00049336</name>
</gene>
<keyword evidence="5" id="KW-0297">G-protein coupled receptor</keyword>
<proteinExistence type="predicted"/>
<feature type="transmembrane region" description="Helical" evidence="9">
    <location>
        <begin position="274"/>
        <end position="296"/>
    </location>
</feature>
<organism evidence="11 12">
    <name type="scientific">Porites lobata</name>
    <dbReference type="NCBI Taxonomy" id="104759"/>
    <lineage>
        <taxon>Eukaryota</taxon>
        <taxon>Metazoa</taxon>
        <taxon>Cnidaria</taxon>
        <taxon>Anthozoa</taxon>
        <taxon>Hexacorallia</taxon>
        <taxon>Scleractinia</taxon>
        <taxon>Fungiina</taxon>
        <taxon>Poritidae</taxon>
        <taxon>Porites</taxon>
    </lineage>
</organism>
<evidence type="ECO:0000256" key="1">
    <source>
        <dbReference type="ARBA" id="ARBA00004651"/>
    </source>
</evidence>
<feature type="transmembrane region" description="Helical" evidence="9">
    <location>
        <begin position="61"/>
        <end position="82"/>
    </location>
</feature>
<name>A0ABN8PXK6_9CNID</name>
<evidence type="ECO:0000256" key="6">
    <source>
        <dbReference type="ARBA" id="ARBA00023136"/>
    </source>
</evidence>
<keyword evidence="2" id="KW-1003">Cell membrane</keyword>
<keyword evidence="6 9" id="KW-0472">Membrane</keyword>
<evidence type="ECO:0000313" key="12">
    <source>
        <dbReference type="Proteomes" id="UP001159405"/>
    </source>
</evidence>
<evidence type="ECO:0000256" key="3">
    <source>
        <dbReference type="ARBA" id="ARBA00022692"/>
    </source>
</evidence>
<feature type="transmembrane region" description="Helical" evidence="9">
    <location>
        <begin position="27"/>
        <end position="49"/>
    </location>
</feature>
<dbReference type="Proteomes" id="UP001159405">
    <property type="component" value="Unassembled WGS sequence"/>
</dbReference>
<keyword evidence="4 9" id="KW-1133">Transmembrane helix</keyword>
<protein>
    <recommendedName>
        <fullName evidence="10">G-protein coupled receptors family 1 profile domain-containing protein</fullName>
    </recommendedName>
</protein>
<dbReference type="Pfam" id="PF00001">
    <property type="entry name" value="7tm_1"/>
    <property type="match status" value="1"/>
</dbReference>
<evidence type="ECO:0000256" key="4">
    <source>
        <dbReference type="ARBA" id="ARBA00022989"/>
    </source>
</evidence>
<feature type="transmembrane region" description="Helical" evidence="9">
    <location>
        <begin position="102"/>
        <end position="123"/>
    </location>
</feature>
<dbReference type="Gene3D" id="1.20.1070.10">
    <property type="entry name" value="Rhodopsin 7-helix transmembrane proteins"/>
    <property type="match status" value="1"/>
</dbReference>
<feature type="transmembrane region" description="Helical" evidence="9">
    <location>
        <begin position="144"/>
        <end position="162"/>
    </location>
</feature>
<comment type="caution">
    <text evidence="11">The sequence shown here is derived from an EMBL/GenBank/DDBJ whole genome shotgun (WGS) entry which is preliminary data.</text>
</comment>
<evidence type="ECO:0000256" key="2">
    <source>
        <dbReference type="ARBA" id="ARBA00022475"/>
    </source>
</evidence>
<dbReference type="PANTHER" id="PTHR22752">
    <property type="entry name" value="G PROTEIN-COUPLED RECEPTOR"/>
    <property type="match status" value="1"/>
</dbReference>
<dbReference type="InterPro" id="IPR017452">
    <property type="entry name" value="GPCR_Rhodpsn_7TM"/>
</dbReference>
<accession>A0ABN8PXK6</accession>
<feature type="domain" description="G-protein coupled receptors family 1 profile" evidence="10">
    <location>
        <begin position="40"/>
        <end position="294"/>
    </location>
</feature>